<protein>
    <submittedName>
        <fullName evidence="1">Uncharacterized protein</fullName>
    </submittedName>
</protein>
<accession>A0ACD0NNT7</accession>
<evidence type="ECO:0000313" key="2">
    <source>
        <dbReference type="Proteomes" id="UP000245626"/>
    </source>
</evidence>
<reference evidence="1 2" key="1">
    <citation type="journal article" date="2018" name="Mol. Biol. Evol.">
        <title>Broad Genomic Sampling Reveals a Smut Pathogenic Ancestry of the Fungal Clade Ustilaginomycotina.</title>
        <authorList>
            <person name="Kijpornyongpan T."/>
            <person name="Mondo S.J."/>
            <person name="Barry K."/>
            <person name="Sandor L."/>
            <person name="Lee J."/>
            <person name="Lipzen A."/>
            <person name="Pangilinan J."/>
            <person name="LaButti K."/>
            <person name="Hainaut M."/>
            <person name="Henrissat B."/>
            <person name="Grigoriev I.V."/>
            <person name="Spatafora J.W."/>
            <person name="Aime M.C."/>
        </authorList>
    </citation>
    <scope>NUCLEOTIDE SEQUENCE [LARGE SCALE GENOMIC DNA]</scope>
    <source>
        <strain evidence="1 2">SA 807</strain>
    </source>
</reference>
<keyword evidence="2" id="KW-1185">Reference proteome</keyword>
<organism evidence="1 2">
    <name type="scientific">Violaceomyces palustris</name>
    <dbReference type="NCBI Taxonomy" id="1673888"/>
    <lineage>
        <taxon>Eukaryota</taxon>
        <taxon>Fungi</taxon>
        <taxon>Dikarya</taxon>
        <taxon>Basidiomycota</taxon>
        <taxon>Ustilaginomycotina</taxon>
        <taxon>Ustilaginomycetes</taxon>
        <taxon>Violaceomycetales</taxon>
        <taxon>Violaceomycetaceae</taxon>
        <taxon>Violaceomyces</taxon>
    </lineage>
</organism>
<name>A0ACD0NNT7_9BASI</name>
<dbReference type="EMBL" id="KZ820434">
    <property type="protein sequence ID" value="PWN47435.1"/>
    <property type="molecule type" value="Genomic_DNA"/>
</dbReference>
<sequence length="257" mass="27096">MATLQQPSIMAQFGFEKDPNAYEHIKTPAGHKLTRTLTAGGHAVDSSQPGFPIYHRRIGNPYPMFAVGIGASLIILGFGLIEIRGITNPTVFYAIALPLGGLGVLTSAMFAFAEGSTFLATIAGTFAGLFGAVSLAFLPWTGIQAAYVGSVPNPQLGVLAFYKGLSIAFFVAMVPVFLTFLASFKTSFPIANGALLIVLGLILAGIAFKDFPKAAIQKTSGAIFVIVGIVLFYHATAVMLKEEGIHALPAFILPRTD</sequence>
<gene>
    <name evidence="1" type="ORF">IE53DRAFT_250873</name>
</gene>
<evidence type="ECO:0000313" key="1">
    <source>
        <dbReference type="EMBL" id="PWN47435.1"/>
    </source>
</evidence>
<dbReference type="Proteomes" id="UP000245626">
    <property type="component" value="Unassembled WGS sequence"/>
</dbReference>
<proteinExistence type="predicted"/>